<reference evidence="2 3" key="1">
    <citation type="journal article" date="2013" name="Genome Biol.">
        <title>The genome sequence of the most widely cultivated cacao type and its use to identify candidate genes regulating pod color.</title>
        <authorList>
            <person name="Motamayor J.C."/>
            <person name="Mockaitis K."/>
            <person name="Schmutz J."/>
            <person name="Haiminen N."/>
            <person name="Iii D.L."/>
            <person name="Cornejo O."/>
            <person name="Findley S.D."/>
            <person name="Zheng P."/>
            <person name="Utro F."/>
            <person name="Royaert S."/>
            <person name="Saski C."/>
            <person name="Jenkins J."/>
            <person name="Podicheti R."/>
            <person name="Zhao M."/>
            <person name="Scheffler B.E."/>
            <person name="Stack J.C."/>
            <person name="Feltus F.A."/>
            <person name="Mustiga G.M."/>
            <person name="Amores F."/>
            <person name="Phillips W."/>
            <person name="Marelli J.P."/>
            <person name="May G.D."/>
            <person name="Shapiro H."/>
            <person name="Ma J."/>
            <person name="Bustamante C.D."/>
            <person name="Schnell R.J."/>
            <person name="Main D."/>
            <person name="Gilbert D."/>
            <person name="Parida L."/>
            <person name="Kuhn D.N."/>
        </authorList>
    </citation>
    <scope>NUCLEOTIDE SEQUENCE [LARGE SCALE GENOMIC DNA]</scope>
    <source>
        <strain evidence="3">cv. Matina 1-6</strain>
    </source>
</reference>
<keyword evidence="1" id="KW-0472">Membrane</keyword>
<evidence type="ECO:0000313" key="3">
    <source>
        <dbReference type="Proteomes" id="UP000026915"/>
    </source>
</evidence>
<evidence type="ECO:0000256" key="1">
    <source>
        <dbReference type="SAM" id="Phobius"/>
    </source>
</evidence>
<feature type="transmembrane region" description="Helical" evidence="1">
    <location>
        <begin position="97"/>
        <end position="117"/>
    </location>
</feature>
<evidence type="ECO:0000313" key="2">
    <source>
        <dbReference type="EMBL" id="EOY00059.1"/>
    </source>
</evidence>
<dbReference type="AlphaFoldDB" id="A0A061ECN2"/>
<organism evidence="2 3">
    <name type="scientific">Theobroma cacao</name>
    <name type="common">Cacao</name>
    <name type="synonym">Cocoa</name>
    <dbReference type="NCBI Taxonomy" id="3641"/>
    <lineage>
        <taxon>Eukaryota</taxon>
        <taxon>Viridiplantae</taxon>
        <taxon>Streptophyta</taxon>
        <taxon>Embryophyta</taxon>
        <taxon>Tracheophyta</taxon>
        <taxon>Spermatophyta</taxon>
        <taxon>Magnoliopsida</taxon>
        <taxon>eudicotyledons</taxon>
        <taxon>Gunneridae</taxon>
        <taxon>Pentapetalae</taxon>
        <taxon>rosids</taxon>
        <taxon>malvids</taxon>
        <taxon>Malvales</taxon>
        <taxon>Malvaceae</taxon>
        <taxon>Byttnerioideae</taxon>
        <taxon>Theobroma</taxon>
    </lineage>
</organism>
<dbReference type="PANTHER" id="PTHR37199:SF5">
    <property type="entry name" value="TRANSMEMBRANE PROTEIN"/>
    <property type="match status" value="1"/>
</dbReference>
<dbReference type="Gramene" id="EOY00059">
    <property type="protein sequence ID" value="EOY00059"/>
    <property type="gene ID" value="TCM_009475"/>
</dbReference>
<protein>
    <submittedName>
        <fullName evidence="2">Uncharacterized protein</fullName>
    </submittedName>
</protein>
<dbReference type="HOGENOM" id="CLU_1771401_0_0_1"/>
<dbReference type="EMBL" id="CM001880">
    <property type="protein sequence ID" value="EOY00059.1"/>
    <property type="molecule type" value="Genomic_DNA"/>
</dbReference>
<accession>A0A061ECN2</accession>
<dbReference type="eggNOG" id="ENOG502SG5E">
    <property type="taxonomic scope" value="Eukaryota"/>
</dbReference>
<dbReference type="InParanoid" id="A0A061ECN2"/>
<keyword evidence="1" id="KW-0812">Transmembrane</keyword>
<dbReference type="Proteomes" id="UP000026915">
    <property type="component" value="Chromosome 2"/>
</dbReference>
<keyword evidence="3" id="KW-1185">Reference proteome</keyword>
<name>A0A061ECN2_THECC</name>
<keyword evidence="1" id="KW-1133">Transmembrane helix</keyword>
<gene>
    <name evidence="2" type="ORF">TCM_009475</name>
</gene>
<sequence length="147" mass="15551">MKEPALEFYQGGLGTHGTSPNSPPFFEAAKIPLVNTREGQKTKASSPLTFRVLDKRNFCNWLLFISATEDKEMVRLWKEVARTDGGVSSQDLSSMVFFFWAALAALSLITAIMLSCAGGASKDKASATHTDAYGSTCAAGCGAGCGG</sequence>
<proteinExistence type="predicted"/>
<dbReference type="PANTHER" id="PTHR37199">
    <property type="entry name" value="TRANSMEMBRANE PROTEIN"/>
    <property type="match status" value="1"/>
</dbReference>